<keyword evidence="4 10" id="KW-0436">Ligase</keyword>
<evidence type="ECO:0000256" key="3">
    <source>
        <dbReference type="ARBA" id="ARBA00022490"/>
    </source>
</evidence>
<comment type="subcellular location">
    <subcellularLocation>
        <location evidence="1">Cytoplasm</location>
    </subcellularLocation>
</comment>
<dbReference type="PANTHER" id="PTHR11956">
    <property type="entry name" value="ARGINYL-TRNA SYNTHETASE"/>
    <property type="match status" value="1"/>
</dbReference>
<feature type="domain" description="Arginyl tRNA synthetase N-terminal" evidence="9">
    <location>
        <begin position="7"/>
        <end position="98"/>
    </location>
</feature>
<protein>
    <submittedName>
        <fullName evidence="10">Arginyl-tRNA synthetase</fullName>
        <ecNumber evidence="10">6.1.1.19</ecNumber>
    </submittedName>
</protein>
<sequence length="480" mass="53972">MLSDLENQLQEVIKAALKDVLGEDNVSQMVEIEIPSDKSHGDYSTNIALKSAKILRKAPPVIAKDFVELIESAVSSSPLKDIVIKIEIKNPGFINFFMASDAFSSVLDQILSQKENFGRIDEGKGEKIQIEFVSANPTGPLSVAHARQAVVGDVLAESLKFIGFDVTKEYYVNDGGNQINILGSSIEFRVREIFGETIDFPEDGYQGDYIKDMAQMYIDKHHIKAFADIEGQDESPKDFGVEYLLGVITKDLEDFNVNFDVWSYESKIATKEAILKVLEDFASKKLTYESEGALWFRTTDFGDDKDRVLRKSDGSYTYLTPDIAYHKNKFDRGFETIANIWGPDHHGYIARIQAAACAMGKDKESIKVLIVQLATIYREGQAISMSTRKGEFISLREVIDEVGVDAARFFFLMRHIKVHLDFDLELAKKNSSENPVYYIQYAHARIFSINKKAVEAGIKTKESGFSLLKEPAEINLIKKC</sequence>
<dbReference type="Gene3D" id="1.10.730.10">
    <property type="entry name" value="Isoleucyl-tRNA Synthetase, Domain 1"/>
    <property type="match status" value="1"/>
</dbReference>
<evidence type="ECO:0000259" key="9">
    <source>
        <dbReference type="SMART" id="SM01016"/>
    </source>
</evidence>
<dbReference type="Gene3D" id="3.40.50.620">
    <property type="entry name" value="HUPs"/>
    <property type="match status" value="1"/>
</dbReference>
<feature type="non-terminal residue" evidence="10">
    <location>
        <position position="480"/>
    </location>
</feature>
<accession>A0A3B0TCC0</accession>
<dbReference type="FunFam" id="3.40.50.620:FF:000062">
    <property type="entry name" value="Arginine--tRNA ligase"/>
    <property type="match status" value="1"/>
</dbReference>
<keyword evidence="3" id="KW-0963">Cytoplasm</keyword>
<dbReference type="GO" id="GO:0005737">
    <property type="term" value="C:cytoplasm"/>
    <property type="evidence" value="ECO:0007669"/>
    <property type="project" value="UniProtKB-SubCell"/>
</dbReference>
<evidence type="ECO:0000313" key="10">
    <source>
        <dbReference type="EMBL" id="VAW16281.1"/>
    </source>
</evidence>
<dbReference type="NCBIfam" id="TIGR00456">
    <property type="entry name" value="argS"/>
    <property type="match status" value="1"/>
</dbReference>
<dbReference type="InterPro" id="IPR005148">
    <property type="entry name" value="Arg-tRNA-synth_N"/>
</dbReference>
<dbReference type="PANTHER" id="PTHR11956:SF5">
    <property type="entry name" value="ARGININE--TRNA LIGASE, CYTOPLASMIC"/>
    <property type="match status" value="1"/>
</dbReference>
<evidence type="ECO:0000256" key="4">
    <source>
        <dbReference type="ARBA" id="ARBA00022598"/>
    </source>
</evidence>
<evidence type="ECO:0000256" key="8">
    <source>
        <dbReference type="ARBA" id="ARBA00023146"/>
    </source>
</evidence>
<evidence type="ECO:0000256" key="5">
    <source>
        <dbReference type="ARBA" id="ARBA00022741"/>
    </source>
</evidence>
<name>A0A3B0TCC0_9ZZZZ</name>
<evidence type="ECO:0000256" key="6">
    <source>
        <dbReference type="ARBA" id="ARBA00022840"/>
    </source>
</evidence>
<dbReference type="InterPro" id="IPR001278">
    <property type="entry name" value="Arg-tRNA-ligase"/>
</dbReference>
<dbReference type="GO" id="GO:0006420">
    <property type="term" value="P:arginyl-tRNA aminoacylation"/>
    <property type="evidence" value="ECO:0007669"/>
    <property type="project" value="InterPro"/>
</dbReference>
<gene>
    <name evidence="10" type="ORF">MNBD_BACTEROID05-300</name>
</gene>
<dbReference type="InterPro" id="IPR035684">
    <property type="entry name" value="ArgRS_core"/>
</dbReference>
<keyword evidence="6" id="KW-0067">ATP-binding</keyword>
<proteinExistence type="predicted"/>
<dbReference type="SMART" id="SM01016">
    <property type="entry name" value="Arg_tRNA_synt_N"/>
    <property type="match status" value="1"/>
</dbReference>
<dbReference type="EMBL" id="UOEN01000315">
    <property type="protein sequence ID" value="VAW16281.1"/>
    <property type="molecule type" value="Genomic_DNA"/>
</dbReference>
<reference evidence="10" key="1">
    <citation type="submission" date="2018-06" db="EMBL/GenBank/DDBJ databases">
        <authorList>
            <person name="Zhirakovskaya E."/>
        </authorList>
    </citation>
    <scope>NUCLEOTIDE SEQUENCE</scope>
</reference>
<dbReference type="Gene3D" id="3.30.1360.70">
    <property type="entry name" value="Arginyl tRNA synthetase N-terminal domain"/>
    <property type="match status" value="1"/>
</dbReference>
<organism evidence="10">
    <name type="scientific">hydrothermal vent metagenome</name>
    <dbReference type="NCBI Taxonomy" id="652676"/>
    <lineage>
        <taxon>unclassified sequences</taxon>
        <taxon>metagenomes</taxon>
        <taxon>ecological metagenomes</taxon>
    </lineage>
</organism>
<dbReference type="Pfam" id="PF00750">
    <property type="entry name" value="tRNA-synt_1d"/>
    <property type="match status" value="1"/>
</dbReference>
<dbReference type="Pfam" id="PF03485">
    <property type="entry name" value="Arg_tRNA_synt_N"/>
    <property type="match status" value="1"/>
</dbReference>
<dbReference type="SUPFAM" id="SSF55190">
    <property type="entry name" value="Arginyl-tRNA synthetase (ArgRS), N-terminal 'additional' domain"/>
    <property type="match status" value="1"/>
</dbReference>
<dbReference type="GO" id="GO:0004814">
    <property type="term" value="F:arginine-tRNA ligase activity"/>
    <property type="evidence" value="ECO:0007669"/>
    <property type="project" value="UniProtKB-EC"/>
</dbReference>
<dbReference type="SUPFAM" id="SSF52374">
    <property type="entry name" value="Nucleotidylyl transferase"/>
    <property type="match status" value="1"/>
</dbReference>
<comment type="subunit">
    <text evidence="2">Monomer.</text>
</comment>
<evidence type="ECO:0000256" key="1">
    <source>
        <dbReference type="ARBA" id="ARBA00004496"/>
    </source>
</evidence>
<dbReference type="InterPro" id="IPR014729">
    <property type="entry name" value="Rossmann-like_a/b/a_fold"/>
</dbReference>
<keyword evidence="5" id="KW-0547">Nucleotide-binding</keyword>
<evidence type="ECO:0000256" key="2">
    <source>
        <dbReference type="ARBA" id="ARBA00011245"/>
    </source>
</evidence>
<keyword evidence="7" id="KW-0648">Protein biosynthesis</keyword>
<dbReference type="CDD" id="cd00671">
    <property type="entry name" value="ArgRS_core"/>
    <property type="match status" value="1"/>
</dbReference>
<dbReference type="AlphaFoldDB" id="A0A3B0TCC0"/>
<dbReference type="PRINTS" id="PR01038">
    <property type="entry name" value="TRNASYNTHARG"/>
</dbReference>
<keyword evidence="8 10" id="KW-0030">Aminoacyl-tRNA synthetase</keyword>
<evidence type="ECO:0000256" key="7">
    <source>
        <dbReference type="ARBA" id="ARBA00022917"/>
    </source>
</evidence>
<dbReference type="EC" id="6.1.1.19" evidence="10"/>
<dbReference type="InterPro" id="IPR036695">
    <property type="entry name" value="Arg-tRNA-synth_N_sf"/>
</dbReference>
<dbReference type="GO" id="GO:0005524">
    <property type="term" value="F:ATP binding"/>
    <property type="evidence" value="ECO:0007669"/>
    <property type="project" value="UniProtKB-KW"/>
</dbReference>